<comment type="caution">
    <text evidence="6">Lacks conserved residue(s) required for the propagation of feature annotation.</text>
</comment>
<dbReference type="EMBL" id="BKCP01006460">
    <property type="protein sequence ID" value="GER42837.1"/>
    <property type="molecule type" value="Genomic_DNA"/>
</dbReference>
<dbReference type="PANTHER" id="PTHR11206">
    <property type="entry name" value="MULTIDRUG RESISTANCE PROTEIN"/>
    <property type="match status" value="1"/>
</dbReference>
<gene>
    <name evidence="7" type="ORF">STAS_19655</name>
</gene>
<dbReference type="CDD" id="cd13132">
    <property type="entry name" value="MATE_eukaryotic"/>
    <property type="match status" value="1"/>
</dbReference>
<keyword evidence="8" id="KW-1185">Reference proteome</keyword>
<evidence type="ECO:0000256" key="1">
    <source>
        <dbReference type="ARBA" id="ARBA00004141"/>
    </source>
</evidence>
<evidence type="ECO:0000313" key="8">
    <source>
        <dbReference type="Proteomes" id="UP000325081"/>
    </source>
</evidence>
<dbReference type="Proteomes" id="UP000325081">
    <property type="component" value="Unassembled WGS sequence"/>
</dbReference>
<protein>
    <recommendedName>
        <fullName evidence="6">Protein DETOXIFICATION</fullName>
    </recommendedName>
    <alternativeName>
        <fullName evidence="6">Multidrug and toxic compound extrusion protein</fullName>
    </alternativeName>
</protein>
<comment type="subcellular location">
    <subcellularLocation>
        <location evidence="1">Membrane</location>
        <topology evidence="1">Multi-pass membrane protein</topology>
    </subcellularLocation>
</comment>
<evidence type="ECO:0000256" key="2">
    <source>
        <dbReference type="ARBA" id="ARBA00010199"/>
    </source>
</evidence>
<feature type="transmembrane region" description="Helical" evidence="6">
    <location>
        <begin position="273"/>
        <end position="296"/>
    </location>
</feature>
<feature type="transmembrane region" description="Helical" evidence="6">
    <location>
        <begin position="228"/>
        <end position="247"/>
    </location>
</feature>
<evidence type="ECO:0000313" key="7">
    <source>
        <dbReference type="EMBL" id="GER42837.1"/>
    </source>
</evidence>
<accession>A0A5A7QEM5</accession>
<comment type="similarity">
    <text evidence="2 6">Belongs to the multi antimicrobial extrusion (MATE) (TC 2.A.66.1) family.</text>
</comment>
<evidence type="ECO:0000256" key="6">
    <source>
        <dbReference type="RuleBase" id="RU004914"/>
    </source>
</evidence>
<keyword evidence="3 6" id="KW-0812">Transmembrane</keyword>
<dbReference type="InterPro" id="IPR002528">
    <property type="entry name" value="MATE_fam"/>
</dbReference>
<feature type="transmembrane region" description="Helical" evidence="6">
    <location>
        <begin position="389"/>
        <end position="413"/>
    </location>
</feature>
<evidence type="ECO:0000256" key="5">
    <source>
        <dbReference type="ARBA" id="ARBA00023136"/>
    </source>
</evidence>
<dbReference type="GO" id="GO:1990961">
    <property type="term" value="P:xenobiotic detoxification by transmembrane export across the plasma membrane"/>
    <property type="evidence" value="ECO:0007669"/>
    <property type="project" value="InterPro"/>
</dbReference>
<dbReference type="InterPro" id="IPR045069">
    <property type="entry name" value="MATE_euk"/>
</dbReference>
<sequence>MNTALLIPPADEDELQAPRACSGLGYFTHSFTPDADDIPPITSAGVLLREFRVEFGKLWYLAAPAMFTSICQYSLGAVTQTFAGHISTLDLAAFSVENTWGMGSALETLCGQAYGAGQMEMLGVYMQRSWIILLATSLLLTLIYVFAEPILLVLGQDKDISRTAAQFSWWMIPQLYAYALNFPISKFLQAQSKMMAMAWISAAALVIHVALSWLLMLRLGWGMAGGALVLNASWWFVVVAQLVYIWAGACPQAWTGFSCQAFRNLWGFVKLSAASAVMLCLEMWYFTALVLFAGYLKNAELSVDALSICMNILGWTIMISIGLNAAVSVRVSNELGAAHPRTAKFSMVVVVVTATLLSLVVAAIILIFEKQYPSVFTESVAIGAGWQALVAYVNIGCYYMFGIPLGLLMGYVLNMGVKGIWIGMITGTVVQTFCLFLMVYRTNWNKEASVAADRIKKWGGEIYTKADNQLVG</sequence>
<dbReference type="NCBIfam" id="TIGR00797">
    <property type="entry name" value="matE"/>
    <property type="match status" value="1"/>
</dbReference>
<comment type="caution">
    <text evidence="7">The sequence shown here is derived from an EMBL/GenBank/DDBJ whole genome shotgun (WGS) entry which is preliminary data.</text>
</comment>
<keyword evidence="5 6" id="KW-0472">Membrane</keyword>
<dbReference type="OrthoDB" id="2126698at2759"/>
<feature type="transmembrane region" description="Helical" evidence="6">
    <location>
        <begin position="167"/>
        <end position="184"/>
    </location>
</feature>
<reference evidence="8" key="1">
    <citation type="journal article" date="2019" name="Curr. Biol.">
        <title>Genome Sequence of Striga asiatica Provides Insight into the Evolution of Plant Parasitism.</title>
        <authorList>
            <person name="Yoshida S."/>
            <person name="Kim S."/>
            <person name="Wafula E.K."/>
            <person name="Tanskanen J."/>
            <person name="Kim Y.M."/>
            <person name="Honaas L."/>
            <person name="Yang Z."/>
            <person name="Spallek T."/>
            <person name="Conn C.E."/>
            <person name="Ichihashi Y."/>
            <person name="Cheong K."/>
            <person name="Cui S."/>
            <person name="Der J.P."/>
            <person name="Gundlach H."/>
            <person name="Jiao Y."/>
            <person name="Hori C."/>
            <person name="Ishida J.K."/>
            <person name="Kasahara H."/>
            <person name="Kiba T."/>
            <person name="Kim M.S."/>
            <person name="Koo N."/>
            <person name="Laohavisit A."/>
            <person name="Lee Y.H."/>
            <person name="Lumba S."/>
            <person name="McCourt P."/>
            <person name="Mortimer J.C."/>
            <person name="Mutuku J.M."/>
            <person name="Nomura T."/>
            <person name="Sasaki-Sekimoto Y."/>
            <person name="Seto Y."/>
            <person name="Wang Y."/>
            <person name="Wakatake T."/>
            <person name="Sakakibara H."/>
            <person name="Demura T."/>
            <person name="Yamaguchi S."/>
            <person name="Yoneyama K."/>
            <person name="Manabe R.I."/>
            <person name="Nelson D.C."/>
            <person name="Schulman A.H."/>
            <person name="Timko M.P."/>
            <person name="dePamphilis C.W."/>
            <person name="Choi D."/>
            <person name="Shirasu K."/>
        </authorList>
    </citation>
    <scope>NUCLEOTIDE SEQUENCE [LARGE SCALE GENOMIC DNA]</scope>
    <source>
        <strain evidence="8">cv. UVA1</strain>
    </source>
</reference>
<dbReference type="GO" id="GO:0015297">
    <property type="term" value="F:antiporter activity"/>
    <property type="evidence" value="ECO:0007669"/>
    <property type="project" value="InterPro"/>
</dbReference>
<feature type="transmembrane region" description="Helical" evidence="6">
    <location>
        <begin position="347"/>
        <end position="368"/>
    </location>
</feature>
<feature type="transmembrane region" description="Helical" evidence="6">
    <location>
        <begin position="130"/>
        <end position="155"/>
    </location>
</feature>
<feature type="transmembrane region" description="Helical" evidence="6">
    <location>
        <begin position="196"/>
        <end position="216"/>
    </location>
</feature>
<dbReference type="AlphaFoldDB" id="A0A5A7QEM5"/>
<keyword evidence="4 6" id="KW-1133">Transmembrane helix</keyword>
<organism evidence="7 8">
    <name type="scientific">Striga asiatica</name>
    <name type="common">Asiatic witchweed</name>
    <name type="synonym">Buchnera asiatica</name>
    <dbReference type="NCBI Taxonomy" id="4170"/>
    <lineage>
        <taxon>Eukaryota</taxon>
        <taxon>Viridiplantae</taxon>
        <taxon>Streptophyta</taxon>
        <taxon>Embryophyta</taxon>
        <taxon>Tracheophyta</taxon>
        <taxon>Spermatophyta</taxon>
        <taxon>Magnoliopsida</taxon>
        <taxon>eudicotyledons</taxon>
        <taxon>Gunneridae</taxon>
        <taxon>Pentapetalae</taxon>
        <taxon>asterids</taxon>
        <taxon>lamiids</taxon>
        <taxon>Lamiales</taxon>
        <taxon>Orobanchaceae</taxon>
        <taxon>Buchnereae</taxon>
        <taxon>Striga</taxon>
    </lineage>
</organism>
<evidence type="ECO:0000256" key="4">
    <source>
        <dbReference type="ARBA" id="ARBA00022989"/>
    </source>
</evidence>
<proteinExistence type="inferred from homology"/>
<name>A0A5A7QEM5_STRAF</name>
<feature type="transmembrane region" description="Helical" evidence="6">
    <location>
        <begin position="419"/>
        <end position="440"/>
    </location>
</feature>
<dbReference type="Pfam" id="PF01554">
    <property type="entry name" value="MatE"/>
    <property type="match status" value="2"/>
</dbReference>
<feature type="transmembrane region" description="Helical" evidence="6">
    <location>
        <begin position="308"/>
        <end position="327"/>
    </location>
</feature>
<dbReference type="GO" id="GO:0042910">
    <property type="term" value="F:xenobiotic transmembrane transporter activity"/>
    <property type="evidence" value="ECO:0007669"/>
    <property type="project" value="InterPro"/>
</dbReference>
<evidence type="ECO:0000256" key="3">
    <source>
        <dbReference type="ARBA" id="ARBA00022692"/>
    </source>
</evidence>
<dbReference type="GO" id="GO:0016020">
    <property type="term" value="C:membrane"/>
    <property type="evidence" value="ECO:0007669"/>
    <property type="project" value="UniProtKB-SubCell"/>
</dbReference>